<evidence type="ECO:0000313" key="2">
    <source>
        <dbReference type="EMBL" id="PWA99674.1"/>
    </source>
</evidence>
<comment type="caution">
    <text evidence="2">The sequence shown here is derived from an EMBL/GenBank/DDBJ whole genome shotgun (WGS) entry which is preliminary data.</text>
</comment>
<feature type="domain" description="DUF7054" evidence="1">
    <location>
        <begin position="32"/>
        <end position="113"/>
    </location>
</feature>
<dbReference type="InterPro" id="IPR055482">
    <property type="entry name" value="DUF7054"/>
</dbReference>
<evidence type="ECO:0000313" key="3">
    <source>
        <dbReference type="Proteomes" id="UP000245207"/>
    </source>
</evidence>
<sequence length="146" mass="16432">MKPENNMKRNNSMRLVLPRKKMNNYEADVNVKNNRLLITVNVVGSSGPLRFLVNEDDKVSNVIDLSLKLYARGGRLPILGSDTKNFMLYASDADSALNSSEEIGSCGGRNFALYKRKNNQVPEARSRMITRQHSGRWKACILCLAQ</sequence>
<dbReference type="STRING" id="35608.A0A2U1QNU5"/>
<dbReference type="PANTHER" id="PTHR33270:SF52">
    <property type="match status" value="1"/>
</dbReference>
<proteinExistence type="predicted"/>
<protein>
    <recommendedName>
        <fullName evidence="1">DUF7054 domain-containing protein</fullName>
    </recommendedName>
</protein>
<name>A0A2U1QNU5_ARTAN</name>
<dbReference type="Pfam" id="PF23156">
    <property type="entry name" value="DUF7054"/>
    <property type="match status" value="1"/>
</dbReference>
<keyword evidence="3" id="KW-1185">Reference proteome</keyword>
<reference evidence="2 3" key="1">
    <citation type="journal article" date="2018" name="Mol. Plant">
        <title>The genome of Artemisia annua provides insight into the evolution of Asteraceae family and artemisinin biosynthesis.</title>
        <authorList>
            <person name="Shen Q."/>
            <person name="Zhang L."/>
            <person name="Liao Z."/>
            <person name="Wang S."/>
            <person name="Yan T."/>
            <person name="Shi P."/>
            <person name="Liu M."/>
            <person name="Fu X."/>
            <person name="Pan Q."/>
            <person name="Wang Y."/>
            <person name="Lv Z."/>
            <person name="Lu X."/>
            <person name="Zhang F."/>
            <person name="Jiang W."/>
            <person name="Ma Y."/>
            <person name="Chen M."/>
            <person name="Hao X."/>
            <person name="Li L."/>
            <person name="Tang Y."/>
            <person name="Lv G."/>
            <person name="Zhou Y."/>
            <person name="Sun X."/>
            <person name="Brodelius P.E."/>
            <person name="Rose J.K.C."/>
            <person name="Tang K."/>
        </authorList>
    </citation>
    <scope>NUCLEOTIDE SEQUENCE [LARGE SCALE GENOMIC DNA]</scope>
    <source>
        <strain evidence="3">cv. Huhao1</strain>
        <tissue evidence="2">Leaf</tissue>
    </source>
</reference>
<evidence type="ECO:0000259" key="1">
    <source>
        <dbReference type="Pfam" id="PF23156"/>
    </source>
</evidence>
<dbReference type="AlphaFoldDB" id="A0A2U1QNU5"/>
<dbReference type="EMBL" id="PKPP01000009">
    <property type="protein sequence ID" value="PWA99674.1"/>
    <property type="molecule type" value="Genomic_DNA"/>
</dbReference>
<dbReference type="InterPro" id="IPR040358">
    <property type="entry name" value="At4g22758-like"/>
</dbReference>
<dbReference type="OrthoDB" id="1919859at2759"/>
<accession>A0A2U1QNU5</accession>
<dbReference type="PANTHER" id="PTHR33270">
    <property type="entry name" value="BNAC05G50380D PROTEIN"/>
    <property type="match status" value="1"/>
</dbReference>
<organism evidence="2 3">
    <name type="scientific">Artemisia annua</name>
    <name type="common">Sweet wormwood</name>
    <dbReference type="NCBI Taxonomy" id="35608"/>
    <lineage>
        <taxon>Eukaryota</taxon>
        <taxon>Viridiplantae</taxon>
        <taxon>Streptophyta</taxon>
        <taxon>Embryophyta</taxon>
        <taxon>Tracheophyta</taxon>
        <taxon>Spermatophyta</taxon>
        <taxon>Magnoliopsida</taxon>
        <taxon>eudicotyledons</taxon>
        <taxon>Gunneridae</taxon>
        <taxon>Pentapetalae</taxon>
        <taxon>asterids</taxon>
        <taxon>campanulids</taxon>
        <taxon>Asterales</taxon>
        <taxon>Asteraceae</taxon>
        <taxon>Asteroideae</taxon>
        <taxon>Anthemideae</taxon>
        <taxon>Artemisiinae</taxon>
        <taxon>Artemisia</taxon>
    </lineage>
</organism>
<gene>
    <name evidence="2" type="ORF">CTI12_AA002060</name>
</gene>
<dbReference type="Proteomes" id="UP000245207">
    <property type="component" value="Unassembled WGS sequence"/>
</dbReference>